<evidence type="ECO:0000256" key="3">
    <source>
        <dbReference type="ARBA" id="ARBA00022692"/>
    </source>
</evidence>
<dbReference type="InterPro" id="IPR007248">
    <property type="entry name" value="Mpv17_PMP22"/>
</dbReference>
<keyword evidence="3 6" id="KW-0812">Transmembrane</keyword>
<reference evidence="7" key="1">
    <citation type="submission" date="2018-03" db="EMBL/GenBank/DDBJ databases">
        <authorList>
            <person name="Guldener U."/>
        </authorList>
    </citation>
    <scope>NUCLEOTIDE SEQUENCE</scope>
</reference>
<dbReference type="EMBL" id="ONZQ02000020">
    <property type="protein sequence ID" value="SPO07387.1"/>
    <property type="molecule type" value="Genomic_DNA"/>
</dbReference>
<evidence type="ECO:0000256" key="2">
    <source>
        <dbReference type="ARBA" id="ARBA00006824"/>
    </source>
</evidence>
<evidence type="ECO:0000313" key="8">
    <source>
        <dbReference type="Proteomes" id="UP001187682"/>
    </source>
</evidence>
<proteinExistence type="inferred from homology"/>
<keyword evidence="4 6" id="KW-1133">Transmembrane helix</keyword>
<dbReference type="PANTHER" id="PTHR11266">
    <property type="entry name" value="PEROXISOMAL MEMBRANE PROTEIN 2, PXMP2 MPV17"/>
    <property type="match status" value="1"/>
</dbReference>
<comment type="caution">
    <text evidence="7">The sequence shown here is derived from an EMBL/GenBank/DDBJ whole genome shotgun (WGS) entry which is preliminary data.</text>
</comment>
<evidence type="ECO:0000256" key="1">
    <source>
        <dbReference type="ARBA" id="ARBA00004141"/>
    </source>
</evidence>
<gene>
    <name evidence="7" type="ORF">DNG_10081</name>
</gene>
<feature type="transmembrane region" description="Helical" evidence="6">
    <location>
        <begin position="171"/>
        <end position="190"/>
    </location>
</feature>
<comment type="caution">
    <text evidence="6">Lacks conserved residue(s) required for the propagation of feature annotation.</text>
</comment>
<dbReference type="AlphaFoldDB" id="A0AAE8N725"/>
<sequence length="192" mass="21823">MTTILKTVIQSACLKTAANLTAQLAARWQTSSPYSSIDWQRVFEFTIFGLIQAWLNCGWQQLLEDAFPTRPNISSQQAKKNDKPAGSVNNLQGGKINWLNVLCKLVLDQTLGLFVMNTTFLICTNALRLRSASLVLQVVREKIWIVIRAAWKLWPWVSICNFLWVPAEQRVLVASCVGFGWNIFLTFISMRK</sequence>
<keyword evidence="8" id="KW-1185">Reference proteome</keyword>
<dbReference type="PANTHER" id="PTHR11266:SF80">
    <property type="entry name" value="PEROXISOMAL MEMBRANE PROTEIN 2"/>
    <property type="match status" value="1"/>
</dbReference>
<dbReference type="GO" id="GO:0005778">
    <property type="term" value="C:peroxisomal membrane"/>
    <property type="evidence" value="ECO:0007669"/>
    <property type="project" value="TreeGrafter"/>
</dbReference>
<evidence type="ECO:0000256" key="6">
    <source>
        <dbReference type="RuleBase" id="RU363053"/>
    </source>
</evidence>
<dbReference type="Pfam" id="PF04117">
    <property type="entry name" value="Mpv17_PMP22"/>
    <property type="match status" value="1"/>
</dbReference>
<evidence type="ECO:0000256" key="4">
    <source>
        <dbReference type="ARBA" id="ARBA00022989"/>
    </source>
</evidence>
<dbReference type="Proteomes" id="UP001187682">
    <property type="component" value="Unassembled WGS sequence"/>
</dbReference>
<keyword evidence="5 6" id="KW-0472">Membrane</keyword>
<evidence type="ECO:0000256" key="5">
    <source>
        <dbReference type="ARBA" id="ARBA00023136"/>
    </source>
</evidence>
<name>A0AAE8N725_9PEZI</name>
<evidence type="ECO:0000313" key="7">
    <source>
        <dbReference type="EMBL" id="SPO07387.1"/>
    </source>
</evidence>
<comment type="subcellular location">
    <subcellularLocation>
        <location evidence="1">Membrane</location>
        <topology evidence="1">Multi-pass membrane protein</topology>
    </subcellularLocation>
</comment>
<organism evidence="7 8">
    <name type="scientific">Cephalotrichum gorgonifer</name>
    <dbReference type="NCBI Taxonomy" id="2041049"/>
    <lineage>
        <taxon>Eukaryota</taxon>
        <taxon>Fungi</taxon>
        <taxon>Dikarya</taxon>
        <taxon>Ascomycota</taxon>
        <taxon>Pezizomycotina</taxon>
        <taxon>Sordariomycetes</taxon>
        <taxon>Hypocreomycetidae</taxon>
        <taxon>Microascales</taxon>
        <taxon>Microascaceae</taxon>
        <taxon>Cephalotrichum</taxon>
    </lineage>
</organism>
<protein>
    <submittedName>
        <fullName evidence="7">Related to glomerulosclerosis protein Mpv17</fullName>
    </submittedName>
</protein>
<accession>A0AAE8N725</accession>
<comment type="similarity">
    <text evidence="2 6">Belongs to the peroxisomal membrane protein PXMP2/4 family.</text>
</comment>